<dbReference type="Gene3D" id="3.30.413.10">
    <property type="entry name" value="Sulfite Reductase Hemoprotein, domain 1"/>
    <property type="match status" value="1"/>
</dbReference>
<dbReference type="KEGG" id="ahel:Q31a_22900"/>
<dbReference type="Gene3D" id="3.20.20.20">
    <property type="entry name" value="Dihydropteroate synthase-like"/>
    <property type="match status" value="1"/>
</dbReference>
<comment type="catalytic activity">
    <reaction evidence="7">
        <text>(2E)-4-hydroxy-3-methylbut-2-enyl diphosphate + oxidized [flavodoxin] + H2O + 2 H(+) = 2-C-methyl-D-erythritol 2,4-cyclic diphosphate + reduced [flavodoxin]</text>
        <dbReference type="Rhea" id="RHEA:43604"/>
        <dbReference type="Rhea" id="RHEA-COMP:10622"/>
        <dbReference type="Rhea" id="RHEA-COMP:10623"/>
        <dbReference type="ChEBI" id="CHEBI:15377"/>
        <dbReference type="ChEBI" id="CHEBI:15378"/>
        <dbReference type="ChEBI" id="CHEBI:57618"/>
        <dbReference type="ChEBI" id="CHEBI:58210"/>
        <dbReference type="ChEBI" id="CHEBI:58483"/>
        <dbReference type="ChEBI" id="CHEBI:128753"/>
        <dbReference type="EC" id="1.17.7.3"/>
    </reaction>
</comment>
<evidence type="ECO:0000256" key="4">
    <source>
        <dbReference type="ARBA" id="ARBA00023004"/>
    </source>
</evidence>
<dbReference type="GO" id="GO:0005506">
    <property type="term" value="F:iron ion binding"/>
    <property type="evidence" value="ECO:0007669"/>
    <property type="project" value="InterPro"/>
</dbReference>
<accession>A0A518G5V7</accession>
<reference evidence="10 11" key="1">
    <citation type="submission" date="2019-02" db="EMBL/GenBank/DDBJ databases">
        <title>Deep-cultivation of Planctomycetes and their phenomic and genomic characterization uncovers novel biology.</title>
        <authorList>
            <person name="Wiegand S."/>
            <person name="Jogler M."/>
            <person name="Boedeker C."/>
            <person name="Pinto D."/>
            <person name="Vollmers J."/>
            <person name="Rivas-Marin E."/>
            <person name="Kohn T."/>
            <person name="Peeters S.H."/>
            <person name="Heuer A."/>
            <person name="Rast P."/>
            <person name="Oberbeckmann S."/>
            <person name="Bunk B."/>
            <person name="Jeske O."/>
            <person name="Meyerdierks A."/>
            <person name="Storesund J.E."/>
            <person name="Kallscheuer N."/>
            <person name="Luecker S."/>
            <person name="Lage O.M."/>
            <person name="Pohl T."/>
            <person name="Merkel B.J."/>
            <person name="Hornburger P."/>
            <person name="Mueller R.-W."/>
            <person name="Bruemmer F."/>
            <person name="Labrenz M."/>
            <person name="Spormann A.M."/>
            <person name="Op den Camp H."/>
            <person name="Overmann J."/>
            <person name="Amann R."/>
            <person name="Jetten M.S.M."/>
            <person name="Mascher T."/>
            <person name="Medema M.H."/>
            <person name="Devos D.P."/>
            <person name="Kaster A.-K."/>
            <person name="Ovreas L."/>
            <person name="Rohde M."/>
            <person name="Galperin M.Y."/>
            <person name="Jogler C."/>
        </authorList>
    </citation>
    <scope>NUCLEOTIDE SEQUENCE [LARGE SCALE GENOMIC DNA]</scope>
    <source>
        <strain evidence="10 11">Q31a</strain>
    </source>
</reference>
<evidence type="ECO:0000313" key="11">
    <source>
        <dbReference type="Proteomes" id="UP000318017"/>
    </source>
</evidence>
<dbReference type="PIRSF" id="PIRSF004640">
    <property type="entry name" value="IspG"/>
    <property type="match status" value="1"/>
</dbReference>
<gene>
    <name evidence="7 10" type="primary">ispG</name>
    <name evidence="10" type="ORF">Q31a_22900</name>
</gene>
<feature type="domain" description="IspG C-terminal" evidence="9">
    <location>
        <begin position="282"/>
        <end position="371"/>
    </location>
</feature>
<feature type="domain" description="IspG TIM-barrel" evidence="8">
    <location>
        <begin position="8"/>
        <end position="257"/>
    </location>
</feature>
<comment type="pathway">
    <text evidence="7">Isoprenoid biosynthesis; isopentenyl diphosphate biosynthesis via DXP pathway; isopentenyl diphosphate from 1-deoxy-D-xylulose 5-phosphate: step 5/6.</text>
</comment>
<evidence type="ECO:0000256" key="2">
    <source>
        <dbReference type="ARBA" id="ARBA00022723"/>
    </source>
</evidence>
<dbReference type="UniPathway" id="UPA00056">
    <property type="reaction ID" value="UER00096"/>
</dbReference>
<keyword evidence="3 7" id="KW-0560">Oxidoreductase</keyword>
<feature type="binding site" evidence="7">
    <location>
        <position position="323"/>
    </location>
    <ligand>
        <name>[4Fe-4S] cluster</name>
        <dbReference type="ChEBI" id="CHEBI:49883"/>
    </ligand>
</feature>
<dbReference type="GO" id="GO:0051539">
    <property type="term" value="F:4 iron, 4 sulfur cluster binding"/>
    <property type="evidence" value="ECO:0007669"/>
    <property type="project" value="UniProtKB-UniRule"/>
</dbReference>
<feature type="binding site" evidence="7">
    <location>
        <position position="286"/>
    </location>
    <ligand>
        <name>[4Fe-4S] cluster</name>
        <dbReference type="ChEBI" id="CHEBI:49883"/>
    </ligand>
</feature>
<dbReference type="HAMAP" id="MF_00159">
    <property type="entry name" value="IspG"/>
    <property type="match status" value="1"/>
</dbReference>
<keyword evidence="2 7" id="KW-0479">Metal-binding</keyword>
<comment type="similarity">
    <text evidence="7">Belongs to the IspG family.</text>
</comment>
<feature type="binding site" evidence="7">
    <location>
        <position position="330"/>
    </location>
    <ligand>
        <name>[4Fe-4S] cluster</name>
        <dbReference type="ChEBI" id="CHEBI:49883"/>
    </ligand>
</feature>
<dbReference type="InterPro" id="IPR004588">
    <property type="entry name" value="IspG_bac-typ"/>
</dbReference>
<keyword evidence="4 7" id="KW-0408">Iron</keyword>
<dbReference type="InterPro" id="IPR058579">
    <property type="entry name" value="IspG_C"/>
</dbReference>
<dbReference type="AlphaFoldDB" id="A0A518G5V7"/>
<dbReference type="InterPro" id="IPR011005">
    <property type="entry name" value="Dihydropteroate_synth-like_sf"/>
</dbReference>
<sequence length="388" mass="42122">MRISRNPTRSVRIGSIEIGAAHPISVQSMTATHTQNIDATVGQVNALHAAGADIVRIAVDSDKDAAALAEIRAQTSANLSVDLQENYRLAAKVAPHVDKIRYNPGHLYHHEKSRPWQEKVAFIANVAQEHDCAIRIGVNCGSIDPAKKSKFDPADAIGPILESGLEHCEYLEELGFTRFVVSMKDSDPSQVVTINQQFAARRPDIPLHLGVTEAGLPPDGIIKTRIAFEQLIGRGIGDTIRVSLTVPNPRKPEEIQAGRSILDDIYAGRLRSVVALDPTALNIISCPSCSRVENEAFVELAQDVKEMTQYAKNHAITIAVMGCRVNGPGETDDADLGLWCGPTRVNLKKGEESLGAFPYDEILGKLKAELDKIIAQREAVSQTSPIPK</sequence>
<feature type="binding site" evidence="7">
    <location>
        <position position="289"/>
    </location>
    <ligand>
        <name>[4Fe-4S] cluster</name>
        <dbReference type="ChEBI" id="CHEBI:49883"/>
    </ligand>
</feature>
<evidence type="ECO:0000256" key="3">
    <source>
        <dbReference type="ARBA" id="ARBA00023002"/>
    </source>
</evidence>
<dbReference type="EC" id="1.17.7.3" evidence="7"/>
<evidence type="ECO:0000256" key="1">
    <source>
        <dbReference type="ARBA" id="ARBA00022485"/>
    </source>
</evidence>
<keyword evidence="11" id="KW-1185">Reference proteome</keyword>
<comment type="cofactor">
    <cofactor evidence="7">
        <name>[4Fe-4S] cluster</name>
        <dbReference type="ChEBI" id="CHEBI:49883"/>
    </cofactor>
    <text evidence="7">Binds 1 [4Fe-4S] cluster.</text>
</comment>
<dbReference type="EMBL" id="CP036298">
    <property type="protein sequence ID" value="QDV23977.1"/>
    <property type="molecule type" value="Genomic_DNA"/>
</dbReference>
<dbReference type="SUPFAM" id="SSF51717">
    <property type="entry name" value="Dihydropteroate synthetase-like"/>
    <property type="match status" value="1"/>
</dbReference>
<name>A0A518G5V7_9BACT</name>
<dbReference type="GO" id="GO:0141197">
    <property type="term" value="F:4-hydroxy-3-methylbut-2-enyl-diphosphate synthase activity (flavodoxin)"/>
    <property type="evidence" value="ECO:0007669"/>
    <property type="project" value="UniProtKB-EC"/>
</dbReference>
<evidence type="ECO:0000313" key="10">
    <source>
        <dbReference type="EMBL" id="QDV23977.1"/>
    </source>
</evidence>
<evidence type="ECO:0000256" key="5">
    <source>
        <dbReference type="ARBA" id="ARBA00023014"/>
    </source>
</evidence>
<dbReference type="PANTHER" id="PTHR30454">
    <property type="entry name" value="4-HYDROXY-3-METHYLBUT-2-EN-1-YL DIPHOSPHATE SYNTHASE"/>
    <property type="match status" value="1"/>
</dbReference>
<dbReference type="Pfam" id="PF26540">
    <property type="entry name" value="GcpE_C"/>
    <property type="match status" value="1"/>
</dbReference>
<keyword evidence="5 7" id="KW-0411">Iron-sulfur</keyword>
<dbReference type="InterPro" id="IPR016425">
    <property type="entry name" value="IspG_bac"/>
</dbReference>
<evidence type="ECO:0000256" key="7">
    <source>
        <dbReference type="HAMAP-Rule" id="MF_00159"/>
    </source>
</evidence>
<dbReference type="GO" id="GO:0016114">
    <property type="term" value="P:terpenoid biosynthetic process"/>
    <property type="evidence" value="ECO:0007669"/>
    <property type="project" value="InterPro"/>
</dbReference>
<dbReference type="GO" id="GO:0046429">
    <property type="term" value="F:4-hydroxy-3-methylbut-2-en-1-yl diphosphate synthase activity (ferredoxin)"/>
    <property type="evidence" value="ECO:0007669"/>
    <property type="project" value="UniProtKB-UniRule"/>
</dbReference>
<evidence type="ECO:0000259" key="8">
    <source>
        <dbReference type="Pfam" id="PF04551"/>
    </source>
</evidence>
<dbReference type="Pfam" id="PF04551">
    <property type="entry name" value="GcpE"/>
    <property type="match status" value="1"/>
</dbReference>
<protein>
    <recommendedName>
        <fullName evidence="7">4-hydroxy-3-methylbut-2-en-1-yl diphosphate synthase (flavodoxin)</fullName>
        <ecNumber evidence="7">1.17.7.3</ecNumber>
    </recommendedName>
    <alternativeName>
        <fullName evidence="7">1-hydroxy-2-methyl-2-(E)-butenyl 4-diphosphate synthase</fullName>
    </alternativeName>
</protein>
<proteinExistence type="inferred from homology"/>
<dbReference type="GO" id="GO:0019288">
    <property type="term" value="P:isopentenyl diphosphate biosynthetic process, methylerythritol 4-phosphate pathway"/>
    <property type="evidence" value="ECO:0007669"/>
    <property type="project" value="UniProtKB-UniRule"/>
</dbReference>
<organism evidence="10 11">
    <name type="scientific">Aureliella helgolandensis</name>
    <dbReference type="NCBI Taxonomy" id="2527968"/>
    <lineage>
        <taxon>Bacteria</taxon>
        <taxon>Pseudomonadati</taxon>
        <taxon>Planctomycetota</taxon>
        <taxon>Planctomycetia</taxon>
        <taxon>Pirellulales</taxon>
        <taxon>Pirellulaceae</taxon>
        <taxon>Aureliella</taxon>
    </lineage>
</organism>
<evidence type="ECO:0000259" key="9">
    <source>
        <dbReference type="Pfam" id="PF26540"/>
    </source>
</evidence>
<evidence type="ECO:0000256" key="6">
    <source>
        <dbReference type="ARBA" id="ARBA00023229"/>
    </source>
</evidence>
<dbReference type="RefSeq" id="WP_145077291.1">
    <property type="nucleotide sequence ID" value="NZ_CP036298.1"/>
</dbReference>
<comment type="function">
    <text evidence="7">Converts 2C-methyl-D-erythritol 2,4-cyclodiphosphate (ME-2,4cPP) into 1-hydroxy-2-methyl-2-(E)-butenyl 4-diphosphate.</text>
</comment>
<dbReference type="OrthoDB" id="9803214at2"/>
<keyword evidence="1 7" id="KW-0004">4Fe-4S</keyword>
<dbReference type="InterPro" id="IPR045854">
    <property type="entry name" value="NO2/SO3_Rdtase_4Fe4S_sf"/>
</dbReference>
<dbReference type="Proteomes" id="UP000318017">
    <property type="component" value="Chromosome"/>
</dbReference>
<dbReference type="InterPro" id="IPR058578">
    <property type="entry name" value="IspG_TIM"/>
</dbReference>
<dbReference type="PANTHER" id="PTHR30454:SF0">
    <property type="entry name" value="4-HYDROXY-3-METHYLBUT-2-EN-1-YL DIPHOSPHATE SYNTHASE (FERREDOXIN), CHLOROPLASTIC"/>
    <property type="match status" value="1"/>
</dbReference>
<keyword evidence="6 7" id="KW-0414">Isoprene biosynthesis</keyword>
<dbReference type="NCBIfam" id="TIGR00612">
    <property type="entry name" value="ispG_gcpE"/>
    <property type="match status" value="1"/>
</dbReference>